<dbReference type="EMBL" id="CP015600">
    <property type="protein sequence ID" value="ANF88654.1"/>
    <property type="molecule type" value="Genomic_DNA"/>
</dbReference>
<feature type="compositionally biased region" description="Acidic residues" evidence="1">
    <location>
        <begin position="1"/>
        <end position="11"/>
    </location>
</feature>
<evidence type="ECO:0000256" key="1">
    <source>
        <dbReference type="SAM" id="MobiDB-lite"/>
    </source>
</evidence>
<sequence length="609" mass="66942">MNMAVELDDDPFSPPDIGNVPARDELPIEAYAGASNAEFQDRHGHYDDLPIGRDSNTPTKATEPSAELVADGDPLANETSTAPPVERLYDFGLPPKTQRLGMYDQQIARMRGPLEPRTVPSRPYFPETLEPCPEPRPLLPELEAAEPYPILALPPLMRDAVQAIAEHVQAPLALAAQCVTGATVYLAQTRVNAPHINNPDGMPCSLFTLTLADSGDRKSECRRLASKTIDEAEKKVRTDHKKACEEMDSFARGLKGKELKQHLADNPRPADPRTQYTDATFEPIAGAFIRGMPAASWDTDEGGQVLGGASLKADTRAATLGALVKAYDTGGFERTRSQGNEEGSGVAYHRRLSLNLLAQAVTVRDALADPLLRGQGFLPRFLFASPASIAGTRVLTAEQLGRKAYTDTRLQRYWARCEAIAATPQAIDYETGEVKPPVLQLTPEAEQDWLEFYNEVEGEQSSLGKFANLRPFAGRAGEIARRVAAVFACFEGKTEIDEECMCRAAAIVRHSLSEWRRYTDSAVPDPLLQQAAALMGWLRDPRRADDWKEFHRDKLGKSGPPTTRKSARERDRLLAVLAAHHHLLTTDGKHFSINLSAEAEDFEESAESQ</sequence>
<dbReference type="InterPro" id="IPR025048">
    <property type="entry name" value="DUF3987"/>
</dbReference>
<dbReference type="Pfam" id="PF13148">
    <property type="entry name" value="DUF3987"/>
    <property type="match status" value="1"/>
</dbReference>
<dbReference type="Proteomes" id="UP000077829">
    <property type="component" value="Chromosome"/>
</dbReference>
<feature type="compositionally biased region" description="Basic and acidic residues" evidence="1">
    <location>
        <begin position="39"/>
        <end position="51"/>
    </location>
</feature>
<feature type="region of interest" description="Disordered" evidence="1">
    <location>
        <begin position="1"/>
        <end position="84"/>
    </location>
</feature>
<reference evidence="2 3" key="1">
    <citation type="submission" date="2016-05" db="EMBL/GenBank/DDBJ databases">
        <title>Complete genome sequence of Pseudomonas antarctica PAMC 27494.</title>
        <authorList>
            <person name="Lee J."/>
        </authorList>
    </citation>
    <scope>NUCLEOTIDE SEQUENCE [LARGE SCALE GENOMIC DNA]</scope>
    <source>
        <strain evidence="2 3">PAMC 27494</strain>
    </source>
</reference>
<accession>A0A172Z862</accession>
<protein>
    <recommendedName>
        <fullName evidence="4">DUF3987 domain-containing protein</fullName>
    </recommendedName>
</protein>
<evidence type="ECO:0008006" key="4">
    <source>
        <dbReference type="Google" id="ProtNLM"/>
    </source>
</evidence>
<proteinExistence type="predicted"/>
<dbReference type="KEGG" id="panr:A7J50_5319"/>
<dbReference type="STRING" id="219572.A7J50_5319"/>
<dbReference type="PATRIC" id="fig|219572.3.peg.5462"/>
<organism evidence="2 3">
    <name type="scientific">Pseudomonas antarctica</name>
    <dbReference type="NCBI Taxonomy" id="219572"/>
    <lineage>
        <taxon>Bacteria</taxon>
        <taxon>Pseudomonadati</taxon>
        <taxon>Pseudomonadota</taxon>
        <taxon>Gammaproteobacteria</taxon>
        <taxon>Pseudomonadales</taxon>
        <taxon>Pseudomonadaceae</taxon>
        <taxon>Pseudomonas</taxon>
    </lineage>
</organism>
<gene>
    <name evidence="2" type="ORF">A7J50_5319</name>
</gene>
<evidence type="ECO:0000313" key="3">
    <source>
        <dbReference type="Proteomes" id="UP000077829"/>
    </source>
</evidence>
<dbReference type="AlphaFoldDB" id="A0A172Z862"/>
<evidence type="ECO:0000313" key="2">
    <source>
        <dbReference type="EMBL" id="ANF88654.1"/>
    </source>
</evidence>
<name>A0A172Z862_9PSED</name>